<dbReference type="RefSeq" id="WP_183999468.1">
    <property type="nucleotide sequence ID" value="NZ_JACIEH010000003.1"/>
</dbReference>
<feature type="chain" id="PRO_5031264103" description="TonB C-terminal domain-containing protein" evidence="1">
    <location>
        <begin position="27"/>
        <end position="360"/>
    </location>
</feature>
<name>A0A7W6JXA7_9SPHN</name>
<comment type="caution">
    <text evidence="2">The sequence shown here is derived from an EMBL/GenBank/DDBJ whole genome shotgun (WGS) entry which is preliminary data.</text>
</comment>
<evidence type="ECO:0000256" key="1">
    <source>
        <dbReference type="SAM" id="SignalP"/>
    </source>
</evidence>
<proteinExistence type="predicted"/>
<protein>
    <recommendedName>
        <fullName evidence="4">TonB C-terminal domain-containing protein</fullName>
    </recommendedName>
</protein>
<evidence type="ECO:0000313" key="3">
    <source>
        <dbReference type="Proteomes" id="UP000557392"/>
    </source>
</evidence>
<feature type="signal peptide" evidence="1">
    <location>
        <begin position="1"/>
        <end position="26"/>
    </location>
</feature>
<sequence length="360" mass="39236">MTLFATTRRALALLPSIFAAAMPAAAQDSAESGWRNIHLYETAFEETGLLRRAQAVGALAPWVSATDFPADMPTGNGSGYVRLRISIDADDRITDCQAETSPKLAPHLGNWACERIRQRGKFRHALSLDGKPANGVVTMTMVFDLASAPLPMIPPAPPAPPYGWIETYQPNLKLVDLPEQAMRGPASLTGSTIVSPSLSQRPDGTFFPLYCGAVRSSGNADIDKASCDLAKSASYSFVTPGRRYGSMQMRVHWKKGRAKIDYPDRDRITPLRFSVEPGLGVPAGVTFSEVGYFTFTFGPGRRVDCRVRHSTGSDALDVATCRDGAKRVRFTPQVNLFGEEVPTETVYQLLPSDGTLHRLR</sequence>
<keyword evidence="1" id="KW-0732">Signal</keyword>
<evidence type="ECO:0000313" key="2">
    <source>
        <dbReference type="EMBL" id="MBB4100145.1"/>
    </source>
</evidence>
<dbReference type="EMBL" id="JACIEH010000003">
    <property type="protein sequence ID" value="MBB4100145.1"/>
    <property type="molecule type" value="Genomic_DNA"/>
</dbReference>
<keyword evidence="3" id="KW-1185">Reference proteome</keyword>
<dbReference type="AlphaFoldDB" id="A0A7W6JXA7"/>
<gene>
    <name evidence="2" type="ORF">GGR46_003717</name>
</gene>
<reference evidence="2 3" key="1">
    <citation type="submission" date="2020-08" db="EMBL/GenBank/DDBJ databases">
        <title>Genomic Encyclopedia of Type Strains, Phase IV (KMG-IV): sequencing the most valuable type-strain genomes for metagenomic binning, comparative biology and taxonomic classification.</title>
        <authorList>
            <person name="Goeker M."/>
        </authorList>
    </citation>
    <scope>NUCLEOTIDE SEQUENCE [LARGE SCALE GENOMIC DNA]</scope>
    <source>
        <strain evidence="2 3">DSM 101806</strain>
    </source>
</reference>
<dbReference type="Proteomes" id="UP000557392">
    <property type="component" value="Unassembled WGS sequence"/>
</dbReference>
<organism evidence="2 3">
    <name type="scientific">Sphingomonas kyeonggiensis</name>
    <dbReference type="NCBI Taxonomy" id="1268553"/>
    <lineage>
        <taxon>Bacteria</taxon>
        <taxon>Pseudomonadati</taxon>
        <taxon>Pseudomonadota</taxon>
        <taxon>Alphaproteobacteria</taxon>
        <taxon>Sphingomonadales</taxon>
        <taxon>Sphingomonadaceae</taxon>
        <taxon>Sphingomonas</taxon>
    </lineage>
</organism>
<evidence type="ECO:0008006" key="4">
    <source>
        <dbReference type="Google" id="ProtNLM"/>
    </source>
</evidence>
<accession>A0A7W6JXA7</accession>